<reference key="2">
    <citation type="submission" date="2011-10" db="EMBL/GenBank/DDBJ databases">
        <title>The genome and transcriptome sequence of Clonorchis sinensis provide insights into the carcinogenic liver fluke.</title>
        <authorList>
            <person name="Wang X."/>
            <person name="Huang Y."/>
            <person name="Chen W."/>
            <person name="Liu H."/>
            <person name="Guo L."/>
            <person name="Chen Y."/>
            <person name="Luo F."/>
            <person name="Zhou W."/>
            <person name="Sun J."/>
            <person name="Mao Q."/>
            <person name="Liang P."/>
            <person name="Zhou C."/>
            <person name="Tian Y."/>
            <person name="Men J."/>
            <person name="Lv X."/>
            <person name="Huang L."/>
            <person name="Zhou J."/>
            <person name="Hu Y."/>
            <person name="Li R."/>
            <person name="Zhang F."/>
            <person name="Lei H."/>
            <person name="Li X."/>
            <person name="Hu X."/>
            <person name="Liang C."/>
            <person name="Xu J."/>
            <person name="Wu Z."/>
            <person name="Yu X."/>
        </authorList>
    </citation>
    <scope>NUCLEOTIDE SEQUENCE</scope>
    <source>
        <strain>Henan</strain>
    </source>
</reference>
<name>G7YF42_CLOSI</name>
<evidence type="ECO:0000313" key="1">
    <source>
        <dbReference type="EMBL" id="GAA51575.1"/>
    </source>
</evidence>
<keyword evidence="2" id="KW-1185">Reference proteome</keyword>
<dbReference type="AlphaFoldDB" id="G7YF42"/>
<sequence>MYIHLGLKAGLLRQLRAIHTRVTNIDIQMNVDGIRAYNNSFTQVAVTKFAVIFGPNHLVYNIRLFSHSFNFVKLYGCLDCFSCFPYESELGHLKHYMHGPKPPAVQLYRRLVERVELDAVEGGIFLDDSSTRKGSYGGRSENSMFINRIAMVAVKRNTWCLILPTNRNLDAATEKFPNTNIRQIEGIVHRWIENERQKVRKRLQKTTKNDQ</sequence>
<reference evidence="1" key="1">
    <citation type="journal article" date="2011" name="Genome Biol.">
        <title>The draft genome of the carcinogenic human liver fluke Clonorchis sinensis.</title>
        <authorList>
            <person name="Wang X."/>
            <person name="Chen W."/>
            <person name="Huang Y."/>
            <person name="Sun J."/>
            <person name="Men J."/>
            <person name="Liu H."/>
            <person name="Luo F."/>
            <person name="Guo L."/>
            <person name="Lv X."/>
            <person name="Deng C."/>
            <person name="Zhou C."/>
            <person name="Fan Y."/>
            <person name="Li X."/>
            <person name="Huang L."/>
            <person name="Hu Y."/>
            <person name="Liang C."/>
            <person name="Hu X."/>
            <person name="Xu J."/>
            <person name="Yu X."/>
        </authorList>
    </citation>
    <scope>NUCLEOTIDE SEQUENCE [LARGE SCALE GENOMIC DNA]</scope>
    <source>
        <strain evidence="1">Henan</strain>
    </source>
</reference>
<evidence type="ECO:0000313" key="2">
    <source>
        <dbReference type="Proteomes" id="UP000008909"/>
    </source>
</evidence>
<organism evidence="1 2">
    <name type="scientific">Clonorchis sinensis</name>
    <name type="common">Chinese liver fluke</name>
    <dbReference type="NCBI Taxonomy" id="79923"/>
    <lineage>
        <taxon>Eukaryota</taxon>
        <taxon>Metazoa</taxon>
        <taxon>Spiralia</taxon>
        <taxon>Lophotrochozoa</taxon>
        <taxon>Platyhelminthes</taxon>
        <taxon>Trematoda</taxon>
        <taxon>Digenea</taxon>
        <taxon>Opisthorchiida</taxon>
        <taxon>Opisthorchiata</taxon>
        <taxon>Opisthorchiidae</taxon>
        <taxon>Clonorchis</taxon>
    </lineage>
</organism>
<protein>
    <submittedName>
        <fullName evidence="1">Uncharacterized protein</fullName>
    </submittedName>
</protein>
<dbReference type="Proteomes" id="UP000008909">
    <property type="component" value="Unassembled WGS sequence"/>
</dbReference>
<accession>G7YF42</accession>
<gene>
    <name evidence="1" type="ORF">CLF_106398</name>
</gene>
<proteinExistence type="predicted"/>
<dbReference type="EMBL" id="DF143170">
    <property type="protein sequence ID" value="GAA51575.1"/>
    <property type="molecule type" value="Genomic_DNA"/>
</dbReference>